<comment type="caution">
    <text evidence="3">The sequence shown here is derived from an EMBL/GenBank/DDBJ whole genome shotgun (WGS) entry which is preliminary data.</text>
</comment>
<reference evidence="4 5" key="2">
    <citation type="submission" date="2024-05" db="EMBL/GenBank/DDBJ databases">
        <authorList>
            <person name="Chen Y."/>
            <person name="Shah S."/>
            <person name="Dougan E. K."/>
            <person name="Thang M."/>
            <person name="Chan C."/>
        </authorList>
    </citation>
    <scope>NUCLEOTIDE SEQUENCE [LARGE SCALE GENOMIC DNA]</scope>
</reference>
<dbReference type="SMART" id="SM00567">
    <property type="entry name" value="EZ_HEAT"/>
    <property type="match status" value="7"/>
</dbReference>
<dbReference type="InterPro" id="IPR004155">
    <property type="entry name" value="PBS_lyase_HEAT"/>
</dbReference>
<dbReference type="PANTHER" id="PTHR12697:SF5">
    <property type="entry name" value="DEOXYHYPUSINE HYDROXYLASE"/>
    <property type="match status" value="1"/>
</dbReference>
<dbReference type="EMBL" id="CAMXCT010005668">
    <property type="protein sequence ID" value="CAI4012948.1"/>
    <property type="molecule type" value="Genomic_DNA"/>
</dbReference>
<organism evidence="3">
    <name type="scientific">Cladocopium goreaui</name>
    <dbReference type="NCBI Taxonomy" id="2562237"/>
    <lineage>
        <taxon>Eukaryota</taxon>
        <taxon>Sar</taxon>
        <taxon>Alveolata</taxon>
        <taxon>Dinophyceae</taxon>
        <taxon>Suessiales</taxon>
        <taxon>Symbiodiniaceae</taxon>
        <taxon>Cladocopium</taxon>
    </lineage>
</organism>
<reference evidence="3" key="1">
    <citation type="submission" date="2022-10" db="EMBL/GenBank/DDBJ databases">
        <authorList>
            <person name="Chen Y."/>
            <person name="Dougan E. K."/>
            <person name="Chan C."/>
            <person name="Rhodes N."/>
            <person name="Thang M."/>
        </authorList>
    </citation>
    <scope>NUCLEOTIDE SEQUENCE</scope>
</reference>
<dbReference type="EMBL" id="CAMXCT020005668">
    <property type="protein sequence ID" value="CAL1166323.1"/>
    <property type="molecule type" value="Genomic_DNA"/>
</dbReference>
<dbReference type="InterPro" id="IPR021133">
    <property type="entry name" value="HEAT_type_2"/>
</dbReference>
<evidence type="ECO:0000313" key="5">
    <source>
        <dbReference type="Proteomes" id="UP001152797"/>
    </source>
</evidence>
<dbReference type="Gene3D" id="1.25.10.10">
    <property type="entry name" value="Leucine-rich Repeat Variant"/>
    <property type="match status" value="4"/>
</dbReference>
<evidence type="ECO:0000313" key="3">
    <source>
        <dbReference type="EMBL" id="CAI4012948.1"/>
    </source>
</evidence>
<proteinExistence type="predicted"/>
<sequence>MTQLALQRGNAVNLRLQASKPVFSKHSIDPDKIAVALNNGKKEEVVPVLRHLCSAGKATIESLQVVECIGRLLRHRDSSVAALAARAMAVAQVSGQRYEEALLHLLQMDENCVLAALDALGKMGSNIQPTRKALVVRQVAQCLSGRSVPVRCAALRTLAELKATRQALQLHDLLQTEQVPEVVGALVEVLAQLSALTREAESCFPEDFREQKLGEMLATPRLAYSALKAMAFLGPKAPAKLLPKVTERLADADVSTRYAAALALGGMAETVAASKETIDQLVAMLKSSDVGQRAACCVALAQMGSEAKLSAELVATLVSDMEEAPKPQLSSAGQRVPAEMAMPRCAAIMALGAMGARGSAKAVAQGLLDGHWQVRLAAAEAMAKLGEAASEYLPALIGALRDDFYLVRAAACGALGALRMPEALPGLAQAFEDPSAPVRCAALTAAADLVRGAEEYCHEVFKAITDQEAEVRAAAVWCLARHESLAECYVGVVATQLMDPSPEVRAAAVSGLGVMGGAARGFQDEVSFMMNDPSDMVRQAAAGALEQLGLREPLAPIKPLAARSPAVIKAVLQPPPDNKDPVEGLGQYYKSVMMKKSELVKCGKWIDDDIF</sequence>
<dbReference type="Pfam" id="PF13646">
    <property type="entry name" value="HEAT_2"/>
    <property type="match status" value="3"/>
</dbReference>
<dbReference type="SUPFAM" id="SSF48371">
    <property type="entry name" value="ARM repeat"/>
    <property type="match status" value="1"/>
</dbReference>
<dbReference type="InterPro" id="IPR016024">
    <property type="entry name" value="ARM-type_fold"/>
</dbReference>
<dbReference type="Proteomes" id="UP001152797">
    <property type="component" value="Unassembled WGS sequence"/>
</dbReference>
<dbReference type="EMBL" id="CAMXCT030005668">
    <property type="protein sequence ID" value="CAL4800260.1"/>
    <property type="molecule type" value="Genomic_DNA"/>
</dbReference>
<dbReference type="InterPro" id="IPR011989">
    <property type="entry name" value="ARM-like"/>
</dbReference>
<dbReference type="OrthoDB" id="440863at2759"/>
<comment type="function">
    <text evidence="1">Catalyzes the hydroxylation of the N(6)-(4-aminobutyl)-L-lysine intermediate produced by deoxyhypusine synthase/DHPS on a critical lysine of the eukaryotic translation initiation factor 5A/eIF-5A. This is the second step of the post-translational modification of that lysine into an unusual amino acid residue named hypusine. Hypusination is unique to mature eIF-5A factor and is essential for its function.</text>
</comment>
<dbReference type="GO" id="GO:0016491">
    <property type="term" value="F:oxidoreductase activity"/>
    <property type="evidence" value="ECO:0007669"/>
    <property type="project" value="TreeGrafter"/>
</dbReference>
<keyword evidence="5" id="KW-1185">Reference proteome</keyword>
<feature type="repeat" description="HEAT" evidence="2">
    <location>
        <begin position="241"/>
        <end position="275"/>
    </location>
</feature>
<evidence type="ECO:0000313" key="4">
    <source>
        <dbReference type="EMBL" id="CAL4800260.1"/>
    </source>
</evidence>
<dbReference type="PANTHER" id="PTHR12697">
    <property type="entry name" value="PBS LYASE HEAT-LIKE PROTEIN"/>
    <property type="match status" value="1"/>
</dbReference>
<name>A0A9P1DQI7_9DINO</name>
<accession>A0A9P1DQI7</accession>
<dbReference type="AlphaFoldDB" id="A0A9P1DQI7"/>
<protein>
    <submittedName>
        <fullName evidence="4">TOG domain-containing protein</fullName>
    </submittedName>
</protein>
<dbReference type="PROSITE" id="PS50077">
    <property type="entry name" value="HEAT_REPEAT"/>
    <property type="match status" value="1"/>
</dbReference>
<evidence type="ECO:0000256" key="1">
    <source>
        <dbReference type="ARBA" id="ARBA00045876"/>
    </source>
</evidence>
<evidence type="ECO:0000256" key="2">
    <source>
        <dbReference type="PROSITE-ProRule" id="PRU00103"/>
    </source>
</evidence>
<gene>
    <name evidence="3" type="ORF">C1SCF055_LOCUS37966</name>
</gene>